<evidence type="ECO:0000256" key="1">
    <source>
        <dbReference type="ARBA" id="ARBA00001946"/>
    </source>
</evidence>
<keyword evidence="6" id="KW-0414">Isoprene biosynthesis</keyword>
<evidence type="ECO:0000313" key="8">
    <source>
        <dbReference type="EMBL" id="ARF12763.1"/>
    </source>
</evidence>
<dbReference type="InterPro" id="IPR033749">
    <property type="entry name" value="Polyprenyl_synt_CS"/>
</dbReference>
<evidence type="ECO:0000256" key="7">
    <source>
        <dbReference type="RuleBase" id="RU004466"/>
    </source>
</evidence>
<reference evidence="8 9" key="1">
    <citation type="submission" date="2016-04" db="EMBL/GenBank/DDBJ databases">
        <title>Comparative Genomics and Epigenetics of Sporosarcina ureae.</title>
        <authorList>
            <person name="Oliver A.S."/>
            <person name="Cooper K.K."/>
        </authorList>
    </citation>
    <scope>NUCLEOTIDE SEQUENCE [LARGE SCALE GENOMIC DNA]</scope>
    <source>
        <strain evidence="8 9">S204</strain>
    </source>
</reference>
<dbReference type="Proteomes" id="UP000192486">
    <property type="component" value="Chromosome"/>
</dbReference>
<evidence type="ECO:0000256" key="4">
    <source>
        <dbReference type="ARBA" id="ARBA00022723"/>
    </source>
</evidence>
<dbReference type="RefSeq" id="WP_029054565.1">
    <property type="nucleotide sequence ID" value="NZ_CP015108.1"/>
</dbReference>
<dbReference type="PROSITE" id="PS00444">
    <property type="entry name" value="POLYPRENYL_SYNTHASE_2"/>
    <property type="match status" value="1"/>
</dbReference>
<dbReference type="PROSITE" id="PS00723">
    <property type="entry name" value="POLYPRENYL_SYNTHASE_1"/>
    <property type="match status" value="1"/>
</dbReference>
<evidence type="ECO:0000256" key="2">
    <source>
        <dbReference type="ARBA" id="ARBA00006706"/>
    </source>
</evidence>
<name>A0ABN4YUB1_SPOUR</name>
<keyword evidence="3 7" id="KW-0808">Transferase</keyword>
<evidence type="ECO:0000256" key="5">
    <source>
        <dbReference type="ARBA" id="ARBA00022842"/>
    </source>
</evidence>
<evidence type="ECO:0000256" key="3">
    <source>
        <dbReference type="ARBA" id="ARBA00022679"/>
    </source>
</evidence>
<dbReference type="InterPro" id="IPR000092">
    <property type="entry name" value="Polyprenyl_synt"/>
</dbReference>
<dbReference type="SUPFAM" id="SSF48576">
    <property type="entry name" value="Terpenoid synthases"/>
    <property type="match status" value="1"/>
</dbReference>
<keyword evidence="4" id="KW-0479">Metal-binding</keyword>
<dbReference type="InterPro" id="IPR008949">
    <property type="entry name" value="Isoprenoid_synthase_dom_sf"/>
</dbReference>
<dbReference type="EMBL" id="CP015108">
    <property type="protein sequence ID" value="ARF12763.1"/>
    <property type="molecule type" value="Genomic_DNA"/>
</dbReference>
<protein>
    <submittedName>
        <fullName evidence="8">Farnesyl-diphosphate synthase</fullName>
    </submittedName>
</protein>
<dbReference type="PANTHER" id="PTHR43281">
    <property type="entry name" value="FARNESYL DIPHOSPHATE SYNTHASE"/>
    <property type="match status" value="1"/>
</dbReference>
<dbReference type="SFLD" id="SFLDG01017">
    <property type="entry name" value="Polyprenyl_Transferase_Like"/>
    <property type="match status" value="1"/>
</dbReference>
<accession>A0ABN4YUB1</accession>
<comment type="similarity">
    <text evidence="2 7">Belongs to the FPP/GGPP synthase family.</text>
</comment>
<dbReference type="PANTHER" id="PTHR43281:SF1">
    <property type="entry name" value="FARNESYL DIPHOSPHATE SYNTHASE"/>
    <property type="match status" value="1"/>
</dbReference>
<organism evidence="8 9">
    <name type="scientific">Sporosarcina ureae</name>
    <dbReference type="NCBI Taxonomy" id="1571"/>
    <lineage>
        <taxon>Bacteria</taxon>
        <taxon>Bacillati</taxon>
        <taxon>Bacillota</taxon>
        <taxon>Bacilli</taxon>
        <taxon>Bacillales</taxon>
        <taxon>Caryophanaceae</taxon>
        <taxon>Sporosarcina</taxon>
    </lineage>
</organism>
<proteinExistence type="inferred from homology"/>
<dbReference type="NCBIfam" id="NF045485">
    <property type="entry name" value="FPPsyn"/>
    <property type="match status" value="1"/>
</dbReference>
<evidence type="ECO:0000313" key="9">
    <source>
        <dbReference type="Proteomes" id="UP000192486"/>
    </source>
</evidence>
<keyword evidence="9" id="KW-1185">Reference proteome</keyword>
<dbReference type="Gene3D" id="1.10.600.10">
    <property type="entry name" value="Farnesyl Diphosphate Synthase"/>
    <property type="match status" value="1"/>
</dbReference>
<dbReference type="InterPro" id="IPR053378">
    <property type="entry name" value="Prenyl_diphosphate_synthase"/>
</dbReference>
<keyword evidence="5" id="KW-0460">Magnesium</keyword>
<gene>
    <name evidence="8" type="ORF">SporoS204_00400</name>
</gene>
<evidence type="ECO:0000256" key="6">
    <source>
        <dbReference type="ARBA" id="ARBA00023229"/>
    </source>
</evidence>
<dbReference type="SFLD" id="SFLDS00005">
    <property type="entry name" value="Isoprenoid_Synthase_Type_I"/>
    <property type="match status" value="1"/>
</dbReference>
<comment type="cofactor">
    <cofactor evidence="1">
        <name>Mg(2+)</name>
        <dbReference type="ChEBI" id="CHEBI:18420"/>
    </cofactor>
</comment>
<sequence>MNEKLQAFVDDMIPEIERELKNQLAKSDIPDVLHESMMYSVEAGGKRIRPLLVMAVLFDMKKDSADALKVASSVELIHTYSLIHDDLPCMDDDDFRRGKPTNHKVYGEDVATLSGDAMQAMAFQALADLQETPPAAAIELVGLLARASGAQGMVKGQVLDMKGEQKLLPLAELEEVHIHKTGALLSYCIEAGAVLAEATDEQREQLRRFSHNIGLAFQIQDDILDVTATTEQLGKPANSDTSSEKSTYPSLLGLDGAREQLQARHEEAIHALQSIGLGESMLQLLADYIIERNM</sequence>
<dbReference type="Pfam" id="PF00348">
    <property type="entry name" value="polyprenyl_synt"/>
    <property type="match status" value="1"/>
</dbReference>
<dbReference type="CDD" id="cd00685">
    <property type="entry name" value="Trans_IPPS_HT"/>
    <property type="match status" value="1"/>
</dbReference>